<dbReference type="GO" id="GO:0002250">
    <property type="term" value="P:adaptive immune response"/>
    <property type="evidence" value="ECO:0007669"/>
    <property type="project" value="TreeGrafter"/>
</dbReference>
<keyword evidence="8" id="KW-0325">Glycoprotein</keyword>
<dbReference type="KEGG" id="dord:105988764"/>
<keyword evidence="10" id="KW-0732">Signal</keyword>
<dbReference type="GO" id="GO:0005125">
    <property type="term" value="F:cytokine activity"/>
    <property type="evidence" value="ECO:0007669"/>
    <property type="project" value="UniProtKB-KW"/>
</dbReference>
<dbReference type="PANTHER" id="PTHR11419:SF0">
    <property type="entry name" value="INTERFERON GAMMA"/>
    <property type="match status" value="1"/>
</dbReference>
<reference evidence="12" key="1">
    <citation type="submission" date="2025-08" db="UniProtKB">
        <authorList>
            <consortium name="RefSeq"/>
        </authorList>
    </citation>
    <scope>IDENTIFICATION</scope>
    <source>
        <tissue evidence="12">Kidney</tissue>
    </source>
</reference>
<dbReference type="OrthoDB" id="9937106at2759"/>
<dbReference type="FunCoup" id="A0A1S3FJ64">
    <property type="interactions" value="611"/>
</dbReference>
<evidence type="ECO:0000313" key="12">
    <source>
        <dbReference type="RefSeq" id="XP_012875947.1"/>
    </source>
</evidence>
<keyword evidence="6 9" id="KW-0341">Growth regulation</keyword>
<dbReference type="GO" id="GO:0045785">
    <property type="term" value="P:positive regulation of cell adhesion"/>
    <property type="evidence" value="ECO:0007669"/>
    <property type="project" value="UniProtKB-ARBA"/>
</dbReference>
<dbReference type="PANTHER" id="PTHR11419">
    <property type="entry name" value="INTERFERON GAMMA"/>
    <property type="match status" value="1"/>
</dbReference>
<protein>
    <recommendedName>
        <fullName evidence="3 9">Interferon gamma</fullName>
        <shortName evidence="9">IFN-gamma</shortName>
    </recommendedName>
</protein>
<evidence type="ECO:0000256" key="9">
    <source>
        <dbReference type="PIRNR" id="PIRNR001936"/>
    </source>
</evidence>
<dbReference type="FunFam" id="1.20.1250.10:FF:000007">
    <property type="entry name" value="Interferon gamma"/>
    <property type="match status" value="1"/>
</dbReference>
<evidence type="ECO:0000256" key="3">
    <source>
        <dbReference type="ARBA" id="ARBA00016945"/>
    </source>
</evidence>
<evidence type="ECO:0000256" key="4">
    <source>
        <dbReference type="ARBA" id="ARBA00022514"/>
    </source>
</evidence>
<dbReference type="GeneID" id="105988764"/>
<name>A0A1S3FJ64_DIPOR</name>
<dbReference type="InterPro" id="IPR009079">
    <property type="entry name" value="4_helix_cytokine-like_core"/>
</dbReference>
<evidence type="ECO:0000313" key="11">
    <source>
        <dbReference type="Proteomes" id="UP000081671"/>
    </source>
</evidence>
<comment type="subcellular location">
    <subcellularLocation>
        <location evidence="1 9">Secreted</location>
    </subcellularLocation>
</comment>
<feature type="signal peptide" evidence="10">
    <location>
        <begin position="1"/>
        <end position="21"/>
    </location>
</feature>
<dbReference type="GO" id="GO:0005615">
    <property type="term" value="C:extracellular space"/>
    <property type="evidence" value="ECO:0007669"/>
    <property type="project" value="UniProtKB-KW"/>
</dbReference>
<keyword evidence="11" id="KW-1185">Reference proteome</keyword>
<dbReference type="GO" id="GO:0051607">
    <property type="term" value="P:defense response to virus"/>
    <property type="evidence" value="ECO:0007669"/>
    <property type="project" value="UniProtKB-KW"/>
</dbReference>
<dbReference type="AlphaFoldDB" id="A0A1S3FJ64"/>
<dbReference type="GO" id="GO:0006959">
    <property type="term" value="P:humoral immune response"/>
    <property type="evidence" value="ECO:0007669"/>
    <property type="project" value="TreeGrafter"/>
</dbReference>
<gene>
    <name evidence="12" type="primary">Ifng</name>
</gene>
<dbReference type="InParanoid" id="A0A1S3FJ64"/>
<dbReference type="Pfam" id="PF00714">
    <property type="entry name" value="IFN-gamma"/>
    <property type="match status" value="1"/>
</dbReference>
<dbReference type="CTD" id="3458"/>
<evidence type="ECO:0000256" key="6">
    <source>
        <dbReference type="ARBA" id="ARBA00022604"/>
    </source>
</evidence>
<comment type="function">
    <text evidence="9">Type II interferon produced by immune cells such as T-cells and NK cells that plays crucial roles in antimicrobial, antiviral, and antitumor responses by activating effector immune cells and enhancing antigen presentation. Primarily signals through the JAK-STAT pathway after interaction with its receptor IFNGR1 to affect gene regulation. Upon IFNG binding, IFNGR1 intracellular domain opens out to allow association of downstream signaling components JAK2, JAK1 and STAT1, leading to STAT1 activation, nuclear translocation and transcription of IFNG-regulated genes. Many of the induced genes are transcription factors such as IRF1 that are able to further drive regulation of a next wave of transcription. Plays a role in class I antigen presentation pathway by inducing a replacement of catalytic proteasome subunits with immunoproteasome subunits. In turn, increases the quantity, quality, and repertoire of peptides for class I MHC loading. Increases the efficiency of peptide generation also by inducing the expression of activator PA28 that associates with the proteasome and alters its proteolytic cleavage preference. Up-regulates as well MHC II complexes on the cell surface by promoting expression of several key molecules such as cathepsins B/CTSB, H/CTSH, and L/CTSL. Participates in the regulation of hematopoietic stem cells during development and under homeostatic conditions by affecting their development, quiescence, and differentiation.</text>
</comment>
<evidence type="ECO:0000256" key="8">
    <source>
        <dbReference type="ARBA" id="ARBA00023180"/>
    </source>
</evidence>
<dbReference type="Gene3D" id="1.20.1250.10">
    <property type="match status" value="1"/>
</dbReference>
<evidence type="ECO:0000256" key="2">
    <source>
        <dbReference type="ARBA" id="ARBA00007566"/>
    </source>
</evidence>
<dbReference type="GO" id="GO:0005133">
    <property type="term" value="F:type II interferon receptor binding"/>
    <property type="evidence" value="ECO:0007669"/>
    <property type="project" value="InterPro"/>
</dbReference>
<evidence type="ECO:0000256" key="5">
    <source>
        <dbReference type="ARBA" id="ARBA00022525"/>
    </source>
</evidence>
<dbReference type="InterPro" id="IPR002069">
    <property type="entry name" value="Interferon_gamma"/>
</dbReference>
<organism evidence="11 12">
    <name type="scientific">Dipodomys ordii</name>
    <name type="common">Ord's kangaroo rat</name>
    <dbReference type="NCBI Taxonomy" id="10020"/>
    <lineage>
        <taxon>Eukaryota</taxon>
        <taxon>Metazoa</taxon>
        <taxon>Chordata</taxon>
        <taxon>Craniata</taxon>
        <taxon>Vertebrata</taxon>
        <taxon>Euteleostomi</taxon>
        <taxon>Mammalia</taxon>
        <taxon>Eutheria</taxon>
        <taxon>Euarchontoglires</taxon>
        <taxon>Glires</taxon>
        <taxon>Rodentia</taxon>
        <taxon>Castorimorpha</taxon>
        <taxon>Heteromyidae</taxon>
        <taxon>Dipodomyinae</taxon>
        <taxon>Dipodomys</taxon>
    </lineage>
</organism>
<keyword evidence="7 9" id="KW-0051">Antiviral defense</keyword>
<dbReference type="PIRSF" id="PIRSF001936">
    <property type="entry name" value="IFN-gamma"/>
    <property type="match status" value="1"/>
</dbReference>
<comment type="similarity">
    <text evidence="2 9">Belongs to the type II (or gamma) interferon family.</text>
</comment>
<evidence type="ECO:0000256" key="1">
    <source>
        <dbReference type="ARBA" id="ARBA00004613"/>
    </source>
</evidence>
<proteinExistence type="inferred from homology"/>
<sequence>MKYTSCALVLLLCIVLDSSSCYDQDIIFREIDSLKDYFNASGSYVADKKPLFKDIWKNWKEESDKKVILSQIISFYFKIFDNLKDNQIIQKSMDTIKEELFIRFFNSSTNKLNDFKNVIQLPVNDVQIQRKAMSELTRLMTDLLPRSTQRKRKRSRCCFGLTSRTNKGHPASSF</sequence>
<evidence type="ECO:0000256" key="7">
    <source>
        <dbReference type="ARBA" id="ARBA00023118"/>
    </source>
</evidence>
<accession>A0A1S3FJ64</accession>
<dbReference type="GO" id="GO:0001774">
    <property type="term" value="P:microglial cell activation"/>
    <property type="evidence" value="ECO:0007669"/>
    <property type="project" value="UniProtKB-ARBA"/>
</dbReference>
<evidence type="ECO:0000256" key="10">
    <source>
        <dbReference type="SAM" id="SignalP"/>
    </source>
</evidence>
<comment type="subunit">
    <text evidence="9">Homodimer.</text>
</comment>
<feature type="chain" id="PRO_5010324383" description="Interferon gamma" evidence="10">
    <location>
        <begin position="22"/>
        <end position="174"/>
    </location>
</feature>
<keyword evidence="4 9" id="KW-0202">Cytokine</keyword>
<dbReference type="GO" id="GO:0060333">
    <property type="term" value="P:type II interferon-mediated signaling pathway"/>
    <property type="evidence" value="ECO:0007669"/>
    <property type="project" value="UniProtKB-ARBA"/>
</dbReference>
<dbReference type="GO" id="GO:0045348">
    <property type="term" value="P:positive regulation of MHC class II biosynthetic process"/>
    <property type="evidence" value="ECO:0007669"/>
    <property type="project" value="UniProtKB-ARBA"/>
</dbReference>
<dbReference type="Proteomes" id="UP000081671">
    <property type="component" value="Unplaced"/>
</dbReference>
<keyword evidence="5 9" id="KW-0964">Secreted</keyword>
<dbReference type="RefSeq" id="XP_012875947.1">
    <property type="nucleotide sequence ID" value="XM_013020493.1"/>
</dbReference>
<dbReference type="SUPFAM" id="SSF47266">
    <property type="entry name" value="4-helical cytokines"/>
    <property type="match status" value="1"/>
</dbReference>